<dbReference type="PANTHER" id="PTHR39336">
    <property type="entry name" value="PYRIDOXAMINE PHOSPHATE OXIDASE FAMILY PROTEIN (AFU_ORTHOLOGUE AFUA_6G11440)"/>
    <property type="match status" value="1"/>
</dbReference>
<keyword evidence="3" id="KW-1185">Reference proteome</keyword>
<evidence type="ECO:0000313" key="3">
    <source>
        <dbReference type="Proteomes" id="UP000295274"/>
    </source>
</evidence>
<dbReference type="Proteomes" id="UP000295274">
    <property type="component" value="Unassembled WGS sequence"/>
</dbReference>
<gene>
    <name evidence="2" type="ORF">DFQ03_2073</name>
</gene>
<protein>
    <submittedName>
        <fullName evidence="2">Pyridoxamine 5'-phosphate oxidase</fullName>
    </submittedName>
</protein>
<reference evidence="2 3" key="1">
    <citation type="submission" date="2019-03" db="EMBL/GenBank/DDBJ databases">
        <title>Genomic Encyclopedia of Type Strains, Phase III (KMG-III): the genomes of soil and plant-associated and newly described type strains.</title>
        <authorList>
            <person name="Whitman W."/>
        </authorList>
    </citation>
    <scope>NUCLEOTIDE SEQUENCE [LARGE SCALE GENOMIC DNA]</scope>
    <source>
        <strain evidence="2 3">CECT 8455</strain>
    </source>
</reference>
<dbReference type="Gene3D" id="2.30.110.10">
    <property type="entry name" value="Electron Transport, Fmn-binding Protein, Chain A"/>
    <property type="match status" value="1"/>
</dbReference>
<evidence type="ECO:0000313" key="2">
    <source>
        <dbReference type="EMBL" id="TDS15432.1"/>
    </source>
</evidence>
<dbReference type="Pfam" id="PF01243">
    <property type="entry name" value="PNPOx_N"/>
    <property type="match status" value="1"/>
</dbReference>
<proteinExistence type="predicted"/>
<feature type="domain" description="Pyridoxamine 5'-phosphate oxidase N-terminal" evidence="1">
    <location>
        <begin position="23"/>
        <end position="145"/>
    </location>
</feature>
<dbReference type="SUPFAM" id="SSF50475">
    <property type="entry name" value="FMN-binding split barrel"/>
    <property type="match status" value="1"/>
</dbReference>
<evidence type="ECO:0000259" key="1">
    <source>
        <dbReference type="Pfam" id="PF01243"/>
    </source>
</evidence>
<dbReference type="AlphaFoldDB" id="A0A4R7D520"/>
<organism evidence="2 3">
    <name type="scientific">Maribacter caenipelagi</name>
    <dbReference type="NCBI Taxonomy" id="1447781"/>
    <lineage>
        <taxon>Bacteria</taxon>
        <taxon>Pseudomonadati</taxon>
        <taxon>Bacteroidota</taxon>
        <taxon>Flavobacteriia</taxon>
        <taxon>Flavobacteriales</taxon>
        <taxon>Flavobacteriaceae</taxon>
        <taxon>Maribacter</taxon>
    </lineage>
</organism>
<dbReference type="InterPro" id="IPR011576">
    <property type="entry name" value="Pyridox_Oxase_N"/>
</dbReference>
<name>A0A4R7D520_9FLAO</name>
<sequence>MKSRQYIIKTYQTITMGKKLESITPDLKKFIEKQKIFFVGTAAAEGNVNVSPKGTDSFRVIDKNKIVWLNLTGSGNETAAHLIKNNRMTVMFCAFEGKPIILRLYGTAGIYHKRDQEFAKYIDLFPANTGARQIIEMHVDLVQTSCGFAVPFMDFKEERTTLNDWSSKQGEDKIKEYWKNKNTKSVDGFETNILG</sequence>
<dbReference type="InterPro" id="IPR012349">
    <property type="entry name" value="Split_barrel_FMN-bd"/>
</dbReference>
<dbReference type="PANTHER" id="PTHR39336:SF1">
    <property type="entry name" value="PYRIDOXAMINE PHOSPHATE OXIDASE FAMILY PROTEIN (AFU_ORTHOLOGUE AFUA_6G11440)"/>
    <property type="match status" value="1"/>
</dbReference>
<accession>A0A4R7D520</accession>
<comment type="caution">
    <text evidence="2">The sequence shown here is derived from an EMBL/GenBank/DDBJ whole genome shotgun (WGS) entry which is preliminary data.</text>
</comment>
<dbReference type="EMBL" id="SNZW01000014">
    <property type="protein sequence ID" value="TDS15432.1"/>
    <property type="molecule type" value="Genomic_DNA"/>
</dbReference>